<keyword evidence="5" id="KW-1185">Reference proteome</keyword>
<dbReference type="EC" id="4.2.1.41" evidence="4"/>
<keyword evidence="1 4" id="KW-0456">Lyase</keyword>
<accession>A0ABD5V6H2</accession>
<dbReference type="SUPFAM" id="SSF51569">
    <property type="entry name" value="Aldolase"/>
    <property type="match status" value="1"/>
</dbReference>
<dbReference type="InterPro" id="IPR002220">
    <property type="entry name" value="DapA-like"/>
</dbReference>
<dbReference type="CDD" id="cd00408">
    <property type="entry name" value="DHDPS-like"/>
    <property type="match status" value="1"/>
</dbReference>
<dbReference type="RefSeq" id="WP_340605787.1">
    <property type="nucleotide sequence ID" value="NZ_JBBMXV010000007.1"/>
</dbReference>
<comment type="caution">
    <text evidence="4">The sequence shown here is derived from an EMBL/GenBank/DDBJ whole genome shotgun (WGS) entry which is preliminary data.</text>
</comment>
<sequence length="311" mass="34084">MNYQTTRKALQGVAFTTAIPFTDNSEKNIKYEDYKNNLQAIEDAGGQLYIPCGNTGEYYSLTHDERVNVSSSTVEAVSTDSVVIAGVAGSTKTVKKLSEEYNSLGVDGIMIMHPDHTYLHETGIEQYYRNIAKATDLPVVLYKRGPEISNKVVTKLAGVENIIGIKYAVNDIEGFSKIVESVPNDFVCVNGIAERFAPAFALEGAEGFTTGIGNFVPELPLKLHSALSNNNFEQARRIRNLARPYETLRAESGDNNRISAANNIPAVKYGMDLAGLEGGPVREPLVNLSGSDRQRAEKYYSEIMDSTIPIE</sequence>
<dbReference type="PANTHER" id="PTHR12128">
    <property type="entry name" value="DIHYDRODIPICOLINATE SYNTHASE"/>
    <property type="match status" value="1"/>
</dbReference>
<evidence type="ECO:0000256" key="2">
    <source>
        <dbReference type="PIRSR" id="PIRSR001365-1"/>
    </source>
</evidence>
<reference evidence="4 5" key="1">
    <citation type="journal article" date="2019" name="Int. J. Syst. Evol. Microbiol.">
        <title>The Global Catalogue of Microorganisms (GCM) 10K type strain sequencing project: providing services to taxonomists for standard genome sequencing and annotation.</title>
        <authorList>
            <consortium name="The Broad Institute Genomics Platform"/>
            <consortium name="The Broad Institute Genome Sequencing Center for Infectious Disease"/>
            <person name="Wu L."/>
            <person name="Ma J."/>
        </authorList>
    </citation>
    <scope>NUCLEOTIDE SEQUENCE [LARGE SCALE GENOMIC DNA]</scope>
    <source>
        <strain evidence="4 5">CGMCC 1.3240</strain>
    </source>
</reference>
<dbReference type="GO" id="GO:0008675">
    <property type="term" value="F:2-dehydro-3-deoxy-phosphogluconate aldolase activity"/>
    <property type="evidence" value="ECO:0007669"/>
    <property type="project" value="UniProtKB-ARBA"/>
</dbReference>
<protein>
    <submittedName>
        <fullName evidence="4">Dihydrodipicolinate synthase family protein</fullName>
        <ecNumber evidence="4">4.1.3.3</ecNumber>
        <ecNumber evidence="4">4.2.1.41</ecNumber>
        <ecNumber evidence="4">4.3.3.7</ecNumber>
    </submittedName>
</protein>
<dbReference type="EC" id="4.1.3.3" evidence="4"/>
<dbReference type="PIRSF" id="PIRSF001365">
    <property type="entry name" value="DHDPS"/>
    <property type="match status" value="1"/>
</dbReference>
<dbReference type="PANTHER" id="PTHR12128:SF66">
    <property type="entry name" value="4-HYDROXY-2-OXOGLUTARATE ALDOLASE, MITOCHONDRIAL"/>
    <property type="match status" value="1"/>
</dbReference>
<evidence type="ECO:0000256" key="3">
    <source>
        <dbReference type="PIRSR" id="PIRSR001365-2"/>
    </source>
</evidence>
<dbReference type="SMART" id="SM01130">
    <property type="entry name" value="DHDPS"/>
    <property type="match status" value="1"/>
</dbReference>
<dbReference type="GO" id="GO:0008747">
    <property type="term" value="F:N-acetylneuraminate lyase activity"/>
    <property type="evidence" value="ECO:0007669"/>
    <property type="project" value="UniProtKB-EC"/>
</dbReference>
<name>A0ABD5V6H2_9EURY</name>
<dbReference type="InterPro" id="IPR013785">
    <property type="entry name" value="Aldolase_TIM"/>
</dbReference>
<organism evidence="4 5">
    <name type="scientific">Halalkalicoccus tibetensis</name>
    <dbReference type="NCBI Taxonomy" id="175632"/>
    <lineage>
        <taxon>Archaea</taxon>
        <taxon>Methanobacteriati</taxon>
        <taxon>Methanobacteriota</taxon>
        <taxon>Stenosarchaea group</taxon>
        <taxon>Halobacteria</taxon>
        <taxon>Halobacteriales</taxon>
        <taxon>Halococcaceae</taxon>
        <taxon>Halalkalicoccus</taxon>
    </lineage>
</organism>
<gene>
    <name evidence="4" type="ORF">ACFQGH_18610</name>
</gene>
<dbReference type="Proteomes" id="UP001596312">
    <property type="component" value="Unassembled WGS sequence"/>
</dbReference>
<feature type="active site" description="Schiff-base intermediate with substrate" evidence="2">
    <location>
        <position position="166"/>
    </location>
</feature>
<dbReference type="GO" id="GO:0047448">
    <property type="term" value="F:5-dehydro-4-deoxyglucarate dehydratase activity"/>
    <property type="evidence" value="ECO:0007669"/>
    <property type="project" value="UniProtKB-EC"/>
</dbReference>
<dbReference type="GO" id="GO:0008840">
    <property type="term" value="F:4-hydroxy-tetrahydrodipicolinate synthase activity"/>
    <property type="evidence" value="ECO:0007669"/>
    <property type="project" value="UniProtKB-EC"/>
</dbReference>
<proteinExistence type="predicted"/>
<dbReference type="Gene3D" id="3.20.20.70">
    <property type="entry name" value="Aldolase class I"/>
    <property type="match status" value="1"/>
</dbReference>
<dbReference type="EC" id="4.3.3.7" evidence="4"/>
<feature type="binding site" evidence="3">
    <location>
        <position position="55"/>
    </location>
    <ligand>
        <name>pyruvate</name>
        <dbReference type="ChEBI" id="CHEBI:15361"/>
    </ligand>
</feature>
<feature type="active site" description="Proton donor/acceptor" evidence="2">
    <location>
        <position position="142"/>
    </location>
</feature>
<dbReference type="AlphaFoldDB" id="A0ABD5V6H2"/>
<evidence type="ECO:0000313" key="4">
    <source>
        <dbReference type="EMBL" id="MFC6907197.1"/>
    </source>
</evidence>
<evidence type="ECO:0000256" key="1">
    <source>
        <dbReference type="ARBA" id="ARBA00023239"/>
    </source>
</evidence>
<dbReference type="Pfam" id="PF00701">
    <property type="entry name" value="DHDPS"/>
    <property type="match status" value="1"/>
</dbReference>
<dbReference type="EMBL" id="JBHSXQ010000007">
    <property type="protein sequence ID" value="MFC6907197.1"/>
    <property type="molecule type" value="Genomic_DNA"/>
</dbReference>
<evidence type="ECO:0000313" key="5">
    <source>
        <dbReference type="Proteomes" id="UP001596312"/>
    </source>
</evidence>